<evidence type="ECO:0000313" key="3">
    <source>
        <dbReference type="Proteomes" id="UP000473014"/>
    </source>
</evidence>
<evidence type="ECO:0000256" key="1">
    <source>
        <dbReference type="SAM" id="MobiDB-lite"/>
    </source>
</evidence>
<proteinExistence type="predicted"/>
<keyword evidence="3" id="KW-1185">Reference proteome</keyword>
<feature type="compositionally biased region" description="Basic and acidic residues" evidence="1">
    <location>
        <begin position="1"/>
        <end position="16"/>
    </location>
</feature>
<feature type="region of interest" description="Disordered" evidence="1">
    <location>
        <begin position="1"/>
        <end position="52"/>
    </location>
</feature>
<accession>A0A6G2BG36</accession>
<name>A0A6G2BG36_9ACTN</name>
<dbReference type="Proteomes" id="UP000473014">
    <property type="component" value="Unassembled WGS sequence"/>
</dbReference>
<reference evidence="2 3" key="1">
    <citation type="submission" date="2019-11" db="EMBL/GenBank/DDBJ databases">
        <authorList>
            <person name="Yuan L."/>
        </authorList>
    </citation>
    <scope>NUCLEOTIDE SEQUENCE [LARGE SCALE GENOMIC DNA]</scope>
    <source>
        <strain evidence="2 3">TRM43335</strain>
    </source>
</reference>
<protein>
    <submittedName>
        <fullName evidence="2">Uncharacterized protein</fullName>
    </submittedName>
</protein>
<comment type="caution">
    <text evidence="2">The sequence shown here is derived from an EMBL/GenBank/DDBJ whole genome shotgun (WGS) entry which is preliminary data.</text>
</comment>
<organism evidence="2 3">
    <name type="scientific">Streptomyces taklimakanensis</name>
    <dbReference type="NCBI Taxonomy" id="2569853"/>
    <lineage>
        <taxon>Bacteria</taxon>
        <taxon>Bacillati</taxon>
        <taxon>Actinomycetota</taxon>
        <taxon>Actinomycetes</taxon>
        <taxon>Kitasatosporales</taxon>
        <taxon>Streptomycetaceae</taxon>
        <taxon>Streptomyces</taxon>
    </lineage>
</organism>
<dbReference type="AlphaFoldDB" id="A0A6G2BG36"/>
<gene>
    <name evidence="2" type="ORF">F0L17_19450</name>
</gene>
<feature type="compositionally biased region" description="Basic residues" evidence="1">
    <location>
        <begin position="43"/>
        <end position="52"/>
    </location>
</feature>
<sequence length="52" mass="5310">MIGERGIVHDEADGKPPDGGACAATSAAVRPEPGRPVPVHGVRASRRSPPRA</sequence>
<evidence type="ECO:0000313" key="2">
    <source>
        <dbReference type="EMBL" id="MTE21251.1"/>
    </source>
</evidence>
<dbReference type="EMBL" id="WIXO01000001">
    <property type="protein sequence ID" value="MTE21251.1"/>
    <property type="molecule type" value="Genomic_DNA"/>
</dbReference>
<dbReference type="RefSeq" id="WP_155072063.1">
    <property type="nucleotide sequence ID" value="NZ_WIXO01000001.1"/>
</dbReference>